<dbReference type="PRINTS" id="PR00756">
    <property type="entry name" value="ALADIPTASE"/>
</dbReference>
<comment type="cofactor">
    <cofactor evidence="1">
        <name>Zn(2+)</name>
        <dbReference type="ChEBI" id="CHEBI:29105"/>
    </cofactor>
</comment>
<dbReference type="STRING" id="451379.A0A0N5ATR8"/>
<accession>A0A0N5ATR8</accession>
<evidence type="ECO:0000256" key="3">
    <source>
        <dbReference type="ARBA" id="ARBA00022670"/>
    </source>
</evidence>
<protein>
    <submittedName>
        <fullName evidence="10">Peptidase_M1 domain-containing protein</fullName>
    </submittedName>
</protein>
<dbReference type="GO" id="GO:0043171">
    <property type="term" value="P:peptide catabolic process"/>
    <property type="evidence" value="ECO:0007669"/>
    <property type="project" value="TreeGrafter"/>
</dbReference>
<evidence type="ECO:0000256" key="7">
    <source>
        <dbReference type="ARBA" id="ARBA00023049"/>
    </source>
</evidence>
<dbReference type="PANTHER" id="PTHR11533">
    <property type="entry name" value="PROTEASE M1 ZINC METALLOPROTEASE"/>
    <property type="match status" value="1"/>
</dbReference>
<evidence type="ECO:0000256" key="4">
    <source>
        <dbReference type="ARBA" id="ARBA00022723"/>
    </source>
</evidence>
<dbReference type="SUPFAM" id="SSF55486">
    <property type="entry name" value="Metalloproteases ('zincins'), catalytic domain"/>
    <property type="match status" value="1"/>
</dbReference>
<proteinExistence type="inferred from homology"/>
<dbReference type="GO" id="GO:0005615">
    <property type="term" value="C:extracellular space"/>
    <property type="evidence" value="ECO:0007669"/>
    <property type="project" value="TreeGrafter"/>
</dbReference>
<feature type="domain" description="Peptidase M1 membrane alanine aminopeptidase" evidence="8">
    <location>
        <begin position="1"/>
        <end position="76"/>
    </location>
</feature>
<evidence type="ECO:0000256" key="6">
    <source>
        <dbReference type="ARBA" id="ARBA00022833"/>
    </source>
</evidence>
<dbReference type="GO" id="GO:0008270">
    <property type="term" value="F:zinc ion binding"/>
    <property type="evidence" value="ECO:0007669"/>
    <property type="project" value="InterPro"/>
</dbReference>
<evidence type="ECO:0000259" key="8">
    <source>
        <dbReference type="Pfam" id="PF01433"/>
    </source>
</evidence>
<keyword evidence="9" id="KW-1185">Reference proteome</keyword>
<dbReference type="GO" id="GO:0070006">
    <property type="term" value="F:metalloaminopeptidase activity"/>
    <property type="evidence" value="ECO:0007669"/>
    <property type="project" value="TreeGrafter"/>
</dbReference>
<dbReference type="InterPro" id="IPR001930">
    <property type="entry name" value="Peptidase_M1"/>
</dbReference>
<dbReference type="InterPro" id="IPR027268">
    <property type="entry name" value="Peptidase_M4/M1_CTD_sf"/>
</dbReference>
<keyword evidence="3" id="KW-0645">Protease</keyword>
<evidence type="ECO:0000313" key="9">
    <source>
        <dbReference type="Proteomes" id="UP000046393"/>
    </source>
</evidence>
<sequence>MENWGLITAVENSVAYSKYLSDARTKLWVTDVVAHEIAHMWFGNLATMRWWNDMWINEGFATMMAVKAADYVQNTNIREVCFTSLLVQYFKILLYVISITYFK</sequence>
<evidence type="ECO:0000256" key="1">
    <source>
        <dbReference type="ARBA" id="ARBA00001947"/>
    </source>
</evidence>
<organism evidence="9 10">
    <name type="scientific">Syphacia muris</name>
    <dbReference type="NCBI Taxonomy" id="451379"/>
    <lineage>
        <taxon>Eukaryota</taxon>
        <taxon>Metazoa</taxon>
        <taxon>Ecdysozoa</taxon>
        <taxon>Nematoda</taxon>
        <taxon>Chromadorea</taxon>
        <taxon>Rhabditida</taxon>
        <taxon>Spirurina</taxon>
        <taxon>Oxyuridomorpha</taxon>
        <taxon>Oxyuroidea</taxon>
        <taxon>Oxyuridae</taxon>
        <taxon>Syphacia</taxon>
    </lineage>
</organism>
<dbReference type="GO" id="GO:0006508">
    <property type="term" value="P:proteolysis"/>
    <property type="evidence" value="ECO:0007669"/>
    <property type="project" value="UniProtKB-KW"/>
</dbReference>
<reference evidence="10" key="1">
    <citation type="submission" date="2017-02" db="UniProtKB">
        <authorList>
            <consortium name="WormBaseParasite"/>
        </authorList>
    </citation>
    <scope>IDENTIFICATION</scope>
</reference>
<dbReference type="GO" id="GO:0042277">
    <property type="term" value="F:peptide binding"/>
    <property type="evidence" value="ECO:0007669"/>
    <property type="project" value="TreeGrafter"/>
</dbReference>
<dbReference type="AlphaFoldDB" id="A0A0N5ATR8"/>
<dbReference type="PANTHER" id="PTHR11533:SF299">
    <property type="entry name" value="AMINOPEPTIDASE"/>
    <property type="match status" value="1"/>
</dbReference>
<dbReference type="GO" id="GO:0016020">
    <property type="term" value="C:membrane"/>
    <property type="evidence" value="ECO:0007669"/>
    <property type="project" value="TreeGrafter"/>
</dbReference>
<dbReference type="GO" id="GO:0005737">
    <property type="term" value="C:cytoplasm"/>
    <property type="evidence" value="ECO:0007669"/>
    <property type="project" value="TreeGrafter"/>
</dbReference>
<keyword evidence="6" id="KW-0862">Zinc</keyword>
<keyword evidence="7" id="KW-0482">Metalloprotease</keyword>
<dbReference type="Gene3D" id="1.10.390.10">
    <property type="entry name" value="Neutral Protease Domain 2"/>
    <property type="match status" value="1"/>
</dbReference>
<keyword evidence="4" id="KW-0479">Metal-binding</keyword>
<evidence type="ECO:0000256" key="5">
    <source>
        <dbReference type="ARBA" id="ARBA00022801"/>
    </source>
</evidence>
<name>A0A0N5ATR8_9BILA</name>
<dbReference type="Pfam" id="PF01433">
    <property type="entry name" value="Peptidase_M1"/>
    <property type="match status" value="1"/>
</dbReference>
<evidence type="ECO:0000256" key="2">
    <source>
        <dbReference type="ARBA" id="ARBA00010136"/>
    </source>
</evidence>
<comment type="similarity">
    <text evidence="2">Belongs to the peptidase M1 family.</text>
</comment>
<dbReference type="Proteomes" id="UP000046393">
    <property type="component" value="Unplaced"/>
</dbReference>
<dbReference type="InterPro" id="IPR014782">
    <property type="entry name" value="Peptidase_M1_dom"/>
</dbReference>
<dbReference type="InterPro" id="IPR050344">
    <property type="entry name" value="Peptidase_M1_aminopeptidases"/>
</dbReference>
<evidence type="ECO:0000313" key="10">
    <source>
        <dbReference type="WBParaSite" id="SMUV_0000823501-mRNA-1"/>
    </source>
</evidence>
<keyword evidence="5" id="KW-0378">Hydrolase</keyword>
<dbReference type="WBParaSite" id="SMUV_0000823501-mRNA-1">
    <property type="protein sequence ID" value="SMUV_0000823501-mRNA-1"/>
    <property type="gene ID" value="SMUV_0000823501"/>
</dbReference>